<dbReference type="EMBL" id="CP043494">
    <property type="protein sequence ID" value="WNG46378.1"/>
    <property type="molecule type" value="Genomic_DNA"/>
</dbReference>
<keyword evidence="1" id="KW-0732">Signal</keyword>
<accession>A0ABY9WT40</accession>
<name>A0ABY9WT40_9BACT</name>
<dbReference type="Proteomes" id="UP001611383">
    <property type="component" value="Chromosome"/>
</dbReference>
<evidence type="ECO:0000313" key="3">
    <source>
        <dbReference type="Proteomes" id="UP001611383"/>
    </source>
</evidence>
<dbReference type="RefSeq" id="WP_395822701.1">
    <property type="nucleotide sequence ID" value="NZ_CP043494.1"/>
</dbReference>
<feature type="signal peptide" evidence="1">
    <location>
        <begin position="1"/>
        <end position="23"/>
    </location>
</feature>
<gene>
    <name evidence="2" type="ORF">F0U60_21350</name>
</gene>
<reference evidence="2 3" key="1">
    <citation type="submission" date="2019-08" db="EMBL/GenBank/DDBJ databases">
        <title>Archangium and Cystobacter genomes.</title>
        <authorList>
            <person name="Chen I.-C.K."/>
            <person name="Wielgoss S."/>
        </authorList>
    </citation>
    <scope>NUCLEOTIDE SEQUENCE [LARGE SCALE GENOMIC DNA]</scope>
    <source>
        <strain evidence="2 3">Cbm 6</strain>
    </source>
</reference>
<evidence type="ECO:0000313" key="2">
    <source>
        <dbReference type="EMBL" id="WNG46378.1"/>
    </source>
</evidence>
<dbReference type="SUPFAM" id="SSF56925">
    <property type="entry name" value="OMPA-like"/>
    <property type="match status" value="1"/>
</dbReference>
<evidence type="ECO:0000256" key="1">
    <source>
        <dbReference type="SAM" id="SignalP"/>
    </source>
</evidence>
<feature type="chain" id="PRO_5045702140" description="Outer membrane protein beta-barrel domain-containing protein" evidence="1">
    <location>
        <begin position="24"/>
        <end position="199"/>
    </location>
</feature>
<keyword evidence="3" id="KW-1185">Reference proteome</keyword>
<dbReference type="InterPro" id="IPR011250">
    <property type="entry name" value="OMP/PagP_B-barrel"/>
</dbReference>
<proteinExistence type="predicted"/>
<evidence type="ECO:0008006" key="4">
    <source>
        <dbReference type="Google" id="ProtNLM"/>
    </source>
</evidence>
<organism evidence="2 3">
    <name type="scientific">Archangium minus</name>
    <dbReference type="NCBI Taxonomy" id="83450"/>
    <lineage>
        <taxon>Bacteria</taxon>
        <taxon>Pseudomonadati</taxon>
        <taxon>Myxococcota</taxon>
        <taxon>Myxococcia</taxon>
        <taxon>Myxococcales</taxon>
        <taxon>Cystobacterineae</taxon>
        <taxon>Archangiaceae</taxon>
        <taxon>Archangium</taxon>
    </lineage>
</organism>
<protein>
    <recommendedName>
        <fullName evidence="4">Outer membrane protein beta-barrel domain-containing protein</fullName>
    </recommendedName>
</protein>
<sequence length="199" mass="20525">MTSRGIRITALALGMGLAGTAMARERDPKQGDVNVFVGGGIGGYTGDLGGLSATGPTWGVTLNLQPYKMLGFEVGYDGSKNDVTDDRFRAAEAPSLMRHGATSLVKLSPPFMERVRPFVGAGLGVSYVYVRGAGNGPYSSDLMEELPLAAGVEFNSGALTAGIRGTYRVLVDDNFADAAVPGDASGGILGTNLTVGGRF</sequence>